<accession>A0A6J5KS50</accession>
<gene>
    <name evidence="1" type="ORF">UFOVP49_3</name>
</gene>
<name>A0A6J5KS50_9CAUD</name>
<sequence>MGAYTDLSIDQGTDFETTLDLTADDGTAINVAGYVFSGQIRKSYYSTNPTANLILYVTDSSNGNVLVTLDADITSNIAAGRYVYDIKMKDTANNTTRVVEGIITVTPQVCRL</sequence>
<dbReference type="EMBL" id="LR796178">
    <property type="protein sequence ID" value="CAB4124092.1"/>
    <property type="molecule type" value="Genomic_DNA"/>
</dbReference>
<organism evidence="1">
    <name type="scientific">uncultured Caudovirales phage</name>
    <dbReference type="NCBI Taxonomy" id="2100421"/>
    <lineage>
        <taxon>Viruses</taxon>
        <taxon>Duplodnaviria</taxon>
        <taxon>Heunggongvirae</taxon>
        <taxon>Uroviricota</taxon>
        <taxon>Caudoviricetes</taxon>
        <taxon>Peduoviridae</taxon>
        <taxon>Maltschvirus</taxon>
        <taxon>Maltschvirus maltsch</taxon>
    </lineage>
</organism>
<protein>
    <submittedName>
        <fullName evidence="1">Uncharacterized protein</fullName>
    </submittedName>
</protein>
<evidence type="ECO:0000313" key="1">
    <source>
        <dbReference type="EMBL" id="CAB4124092.1"/>
    </source>
</evidence>
<proteinExistence type="predicted"/>
<reference evidence="1" key="1">
    <citation type="submission" date="2020-04" db="EMBL/GenBank/DDBJ databases">
        <authorList>
            <person name="Chiriac C."/>
            <person name="Salcher M."/>
            <person name="Ghai R."/>
            <person name="Kavagutti S V."/>
        </authorList>
    </citation>
    <scope>NUCLEOTIDE SEQUENCE</scope>
</reference>